<proteinExistence type="predicted"/>
<keyword evidence="1" id="KW-1133">Transmembrane helix</keyword>
<keyword evidence="1" id="KW-0812">Transmembrane</keyword>
<reference evidence="4" key="1">
    <citation type="submission" date="2025-08" db="UniProtKB">
        <authorList>
            <consortium name="RefSeq"/>
        </authorList>
    </citation>
    <scope>IDENTIFICATION</scope>
</reference>
<evidence type="ECO:0000256" key="1">
    <source>
        <dbReference type="SAM" id="Phobius"/>
    </source>
</evidence>
<organism evidence="3 4">
    <name type="scientific">Pogona vitticeps</name>
    <name type="common">central bearded dragon</name>
    <dbReference type="NCBI Taxonomy" id="103695"/>
    <lineage>
        <taxon>Eukaryota</taxon>
        <taxon>Metazoa</taxon>
        <taxon>Chordata</taxon>
        <taxon>Craniata</taxon>
        <taxon>Vertebrata</taxon>
        <taxon>Euteleostomi</taxon>
        <taxon>Lepidosauria</taxon>
        <taxon>Squamata</taxon>
        <taxon>Bifurcata</taxon>
        <taxon>Unidentata</taxon>
        <taxon>Episquamata</taxon>
        <taxon>Toxicofera</taxon>
        <taxon>Iguania</taxon>
        <taxon>Acrodonta</taxon>
        <taxon>Agamidae</taxon>
        <taxon>Amphibolurinae</taxon>
        <taxon>Pogona</taxon>
    </lineage>
</organism>
<keyword evidence="1" id="KW-0472">Membrane</keyword>
<dbReference type="GeneID" id="110089236"/>
<dbReference type="RefSeq" id="XP_072834559.1">
    <property type="nucleotide sequence ID" value="XM_072978458.1"/>
</dbReference>
<evidence type="ECO:0000256" key="2">
    <source>
        <dbReference type="SAM" id="SignalP"/>
    </source>
</evidence>
<dbReference type="InterPro" id="IPR024831">
    <property type="entry name" value="Uroplakin-3"/>
</dbReference>
<evidence type="ECO:0000313" key="3">
    <source>
        <dbReference type="Proteomes" id="UP001652642"/>
    </source>
</evidence>
<dbReference type="PANTHER" id="PTHR15446:SF2">
    <property type="entry name" value="UROPLAKIN-3B-LIKE PROTEIN 1-RELATED"/>
    <property type="match status" value="1"/>
</dbReference>
<feature type="signal peptide" evidence="2">
    <location>
        <begin position="1"/>
        <end position="18"/>
    </location>
</feature>
<protein>
    <submittedName>
        <fullName evidence="4">Uroplakin-3b-like</fullName>
    </submittedName>
</protein>
<accession>A0ABM5EN30</accession>
<sequence length="250" mass="27164">MRCSLAVSLMMVFGATCGQGPSVYTPRLTSEQIGGKITTSTFVLDQPRCVFNGVVNPTDEIWLVVAQSNAVKNFTNPRSSTELPYQEFEKNHVYMTMSTVPSNYPCPESTQNSDEITVLRVGDETKCIADFSRPDCNGPLPGPGPYQVKFLAMNSSGPTAETKWSSPIPLIQGKSPETIDTNPERLSAGTIAIATILSILFALLLAALIAALIYKYSDVCGGADIVTVRDPATVMRYTTHHIYDQPANKF</sequence>
<keyword evidence="2" id="KW-0732">Signal</keyword>
<feature type="chain" id="PRO_5046961927" evidence="2">
    <location>
        <begin position="19"/>
        <end position="250"/>
    </location>
</feature>
<dbReference type="PANTHER" id="PTHR15446">
    <property type="entry name" value="UROPLAKIN III"/>
    <property type="match status" value="1"/>
</dbReference>
<dbReference type="Proteomes" id="UP001652642">
    <property type="component" value="Chromosome 7"/>
</dbReference>
<keyword evidence="3" id="KW-1185">Reference proteome</keyword>
<evidence type="ECO:0000313" key="4">
    <source>
        <dbReference type="RefSeq" id="XP_072834559.1"/>
    </source>
</evidence>
<gene>
    <name evidence="4" type="primary">LOC110089236</name>
</gene>
<name>A0ABM5EN30_9SAUR</name>
<feature type="transmembrane region" description="Helical" evidence="1">
    <location>
        <begin position="191"/>
        <end position="214"/>
    </location>
</feature>